<dbReference type="AlphaFoldDB" id="A0A4R0RTX8"/>
<evidence type="ECO:0000313" key="9">
    <source>
        <dbReference type="EMBL" id="TCD70923.1"/>
    </source>
</evidence>
<name>A0A4R0RTX8_9APHY</name>
<feature type="repeat" description="WD" evidence="5">
    <location>
        <begin position="221"/>
        <end position="251"/>
    </location>
</feature>
<comment type="subcellular location">
    <subcellularLocation>
        <location evidence="1">Cytoplasm</location>
    </subcellularLocation>
</comment>
<evidence type="ECO:0000256" key="1">
    <source>
        <dbReference type="ARBA" id="ARBA00004496"/>
    </source>
</evidence>
<dbReference type="Gene3D" id="2.130.10.10">
    <property type="entry name" value="YVTN repeat-like/Quinoprotein amine dehydrogenase"/>
    <property type="match status" value="1"/>
</dbReference>
<dbReference type="Gene3D" id="3.10.20.870">
    <property type="entry name" value="PFU (PLAA family ubiquitin binding), C-terminal domain"/>
    <property type="match status" value="1"/>
</dbReference>
<dbReference type="GO" id="GO:0043161">
    <property type="term" value="P:proteasome-mediated ubiquitin-dependent protein catabolic process"/>
    <property type="evidence" value="ECO:0007669"/>
    <property type="project" value="TreeGrafter"/>
</dbReference>
<feature type="domain" description="PUL" evidence="8">
    <location>
        <begin position="536"/>
        <end position="823"/>
    </location>
</feature>
<organism evidence="9 10">
    <name type="scientific">Steccherinum ochraceum</name>
    <dbReference type="NCBI Taxonomy" id="92696"/>
    <lineage>
        <taxon>Eukaryota</taxon>
        <taxon>Fungi</taxon>
        <taxon>Dikarya</taxon>
        <taxon>Basidiomycota</taxon>
        <taxon>Agaricomycotina</taxon>
        <taxon>Agaricomycetes</taxon>
        <taxon>Polyporales</taxon>
        <taxon>Steccherinaceae</taxon>
        <taxon>Steccherinum</taxon>
    </lineage>
</organism>
<keyword evidence="3 5" id="KW-0853">WD repeat</keyword>
<evidence type="ECO:0008006" key="11">
    <source>
        <dbReference type="Google" id="ProtNLM"/>
    </source>
</evidence>
<proteinExistence type="predicted"/>
<dbReference type="CDD" id="cd00200">
    <property type="entry name" value="WD40"/>
    <property type="match status" value="1"/>
</dbReference>
<reference evidence="9 10" key="1">
    <citation type="submission" date="2018-11" db="EMBL/GenBank/DDBJ databases">
        <title>Genome assembly of Steccherinum ochraceum LE-BIN_3174, the white-rot fungus of the Steccherinaceae family (The Residual Polyporoid clade, Polyporales, Basidiomycota).</title>
        <authorList>
            <person name="Fedorova T.V."/>
            <person name="Glazunova O.A."/>
            <person name="Landesman E.O."/>
            <person name="Moiseenko K.V."/>
            <person name="Psurtseva N.V."/>
            <person name="Savinova O.S."/>
            <person name="Shakhova N.V."/>
            <person name="Tyazhelova T.V."/>
            <person name="Vasina D.V."/>
        </authorList>
    </citation>
    <scope>NUCLEOTIDE SEQUENCE [LARGE SCALE GENOMIC DNA]</scope>
    <source>
        <strain evidence="9 10">LE-BIN_3174</strain>
    </source>
</reference>
<evidence type="ECO:0000256" key="6">
    <source>
        <dbReference type="SAM" id="MobiDB-lite"/>
    </source>
</evidence>
<dbReference type="PANTHER" id="PTHR19849:SF0">
    <property type="entry name" value="PHOSPHOLIPASE A-2-ACTIVATING PROTEIN"/>
    <property type="match status" value="1"/>
</dbReference>
<dbReference type="OrthoDB" id="10265988at2759"/>
<sequence length="824" mass="88889">MPYKLSANLAAHTSDVRAVSSPSDNLVLSASRDTTAISWTRPSSNVPFQKQAVLRAGSRFVSAVTYIPPSQGAPEGYAVTGGQDTIINVFSLASASEEPSFSLLGHTQNVCALHATSDGTIISGSWDQTARVWKNFALAYELIGHQQSVWAVLAIDSDQFLTGSADNTIKLWRTHKTVKTYTGHTQAVRGLALVPDVGFASCSNDSEIRVWTMEGDVVYTLSGHTSFVYSLSVLATGDIVSGGEDRTVRIWRDGECAQTIVHPAISVWAVSSMPNGDIVTGCSDGVVRVFSASEDRWAPADSIKAFEDQVASTALPAQQVGDVKKSDLPGVEALSQPGKKAGEVKMIKNNDLVEAHQWDGASGQWQKIGDVVDAVGSGRKQLYQGREYDYVFDVDVQEGVPPLKLPYNASDNPYAAAQKFLESNDLPLTYLDEVVKFIEKNTAGVSLGSGSNDYSDPFTGASRYQASQNTASSGGASEFMDPFTGGSRYRAPVAAPAPAPQASAPTGDPWTGGGRYSGPSAPSSPPPSQPLSMKPIDLPVKSPLSFRQANVPAMQSKLYQFDEVLRNEISTSSLSMYSKELNLIDETFVYLSQAVAKPNEIPAAGAPGAEHIDAIVQLLERWPSSQRFPVIDLARLVIGHSPNSYADPAVRERFFDALFSAAEWQGQWTVPIPKMRETNMLLLLRALANAFREDTKVGDGKWVERILERLGEAPYTIFTKQPRIALGTILFNFSCVCLHEQASINLRTAHLALILEILATERTDSEAAYRALVALGNVVFTASSTSNPLSSPQAEQAKQILANLPLAFNEDRMRAMAAGIRSLL</sequence>
<comment type="caution">
    <text evidence="9">The sequence shown here is derived from an EMBL/GenBank/DDBJ whole genome shotgun (WGS) entry which is preliminary data.</text>
</comment>
<dbReference type="InterPro" id="IPR038122">
    <property type="entry name" value="PFU_sf"/>
</dbReference>
<feature type="repeat" description="WD" evidence="5">
    <location>
        <begin position="181"/>
        <end position="214"/>
    </location>
</feature>
<dbReference type="GO" id="GO:0005737">
    <property type="term" value="C:cytoplasm"/>
    <property type="evidence" value="ECO:0007669"/>
    <property type="project" value="UniProtKB-SubCell"/>
</dbReference>
<keyword evidence="10" id="KW-1185">Reference proteome</keyword>
<dbReference type="Proteomes" id="UP000292702">
    <property type="component" value="Unassembled WGS sequence"/>
</dbReference>
<dbReference type="GO" id="GO:0005634">
    <property type="term" value="C:nucleus"/>
    <property type="evidence" value="ECO:0007669"/>
    <property type="project" value="TreeGrafter"/>
</dbReference>
<keyword evidence="2" id="KW-0963">Cytoplasm</keyword>
<evidence type="ECO:0000313" key="10">
    <source>
        <dbReference type="Proteomes" id="UP000292702"/>
    </source>
</evidence>
<evidence type="ECO:0000259" key="7">
    <source>
        <dbReference type="PROSITE" id="PS51394"/>
    </source>
</evidence>
<dbReference type="GO" id="GO:0010992">
    <property type="term" value="P:ubiquitin recycling"/>
    <property type="evidence" value="ECO:0007669"/>
    <property type="project" value="TreeGrafter"/>
</dbReference>
<dbReference type="PROSITE" id="PS51394">
    <property type="entry name" value="PFU"/>
    <property type="match status" value="1"/>
</dbReference>
<feature type="compositionally biased region" description="Low complexity" evidence="6">
    <location>
        <begin position="491"/>
        <end position="505"/>
    </location>
</feature>
<dbReference type="InterPro" id="IPR013535">
    <property type="entry name" value="PUL_dom"/>
</dbReference>
<dbReference type="EMBL" id="RWJN01000012">
    <property type="protein sequence ID" value="TCD70923.1"/>
    <property type="molecule type" value="Genomic_DNA"/>
</dbReference>
<dbReference type="PROSITE" id="PS51396">
    <property type="entry name" value="PUL"/>
    <property type="match status" value="1"/>
</dbReference>
<dbReference type="InterPro" id="IPR015943">
    <property type="entry name" value="WD40/YVTN_repeat-like_dom_sf"/>
</dbReference>
<dbReference type="FunFam" id="2.130.10.10:FF:000236">
    <property type="entry name" value="Polyubiquitin binding protein (Doa1/Ufd3)"/>
    <property type="match status" value="1"/>
</dbReference>
<dbReference type="InterPro" id="IPR001680">
    <property type="entry name" value="WD40_rpt"/>
</dbReference>
<evidence type="ECO:0000256" key="4">
    <source>
        <dbReference type="ARBA" id="ARBA00022737"/>
    </source>
</evidence>
<protein>
    <recommendedName>
        <fullName evidence="11">Phospholipase A-2-activating protein</fullName>
    </recommendedName>
</protein>
<dbReference type="InterPro" id="IPR036322">
    <property type="entry name" value="WD40_repeat_dom_sf"/>
</dbReference>
<dbReference type="Gene3D" id="1.25.10.10">
    <property type="entry name" value="Leucine-rich Repeat Variant"/>
    <property type="match status" value="1"/>
</dbReference>
<keyword evidence="4" id="KW-0677">Repeat</keyword>
<dbReference type="STRING" id="92696.A0A4R0RTX8"/>
<feature type="compositionally biased region" description="Polar residues" evidence="6">
    <location>
        <begin position="462"/>
        <end position="475"/>
    </location>
</feature>
<dbReference type="InterPro" id="IPR015155">
    <property type="entry name" value="PFU"/>
</dbReference>
<dbReference type="InterPro" id="IPR020472">
    <property type="entry name" value="WD40_PAC1"/>
</dbReference>
<evidence type="ECO:0000256" key="5">
    <source>
        <dbReference type="PROSITE-ProRule" id="PRU00221"/>
    </source>
</evidence>
<dbReference type="SMART" id="SM00320">
    <property type="entry name" value="WD40"/>
    <property type="match status" value="7"/>
</dbReference>
<evidence type="ECO:0000259" key="8">
    <source>
        <dbReference type="PROSITE" id="PS51396"/>
    </source>
</evidence>
<evidence type="ECO:0000256" key="3">
    <source>
        <dbReference type="ARBA" id="ARBA00022574"/>
    </source>
</evidence>
<feature type="region of interest" description="Disordered" evidence="6">
    <location>
        <begin position="459"/>
        <end position="537"/>
    </location>
</feature>
<dbReference type="Pfam" id="PF08324">
    <property type="entry name" value="PUL"/>
    <property type="match status" value="1"/>
</dbReference>
<dbReference type="PROSITE" id="PS50294">
    <property type="entry name" value="WD_REPEATS_REGION"/>
    <property type="match status" value="2"/>
</dbReference>
<gene>
    <name evidence="9" type="ORF">EIP91_000829</name>
</gene>
<dbReference type="PROSITE" id="PS50082">
    <property type="entry name" value="WD_REPEATS_2"/>
    <property type="match status" value="4"/>
</dbReference>
<dbReference type="InterPro" id="IPR011989">
    <property type="entry name" value="ARM-like"/>
</dbReference>
<feature type="domain" description="PFU" evidence="7">
    <location>
        <begin position="357"/>
        <end position="452"/>
    </location>
</feature>
<dbReference type="Pfam" id="PF09070">
    <property type="entry name" value="PFU"/>
    <property type="match status" value="1"/>
</dbReference>
<evidence type="ECO:0000256" key="2">
    <source>
        <dbReference type="ARBA" id="ARBA00022490"/>
    </source>
</evidence>
<dbReference type="PANTHER" id="PTHR19849">
    <property type="entry name" value="PHOSPHOLIPASE A-2-ACTIVATING PROTEIN"/>
    <property type="match status" value="1"/>
</dbReference>
<dbReference type="SUPFAM" id="SSF50978">
    <property type="entry name" value="WD40 repeat-like"/>
    <property type="match status" value="1"/>
</dbReference>
<feature type="repeat" description="WD" evidence="5">
    <location>
        <begin position="142"/>
        <end position="182"/>
    </location>
</feature>
<dbReference type="GO" id="GO:0043130">
    <property type="term" value="F:ubiquitin binding"/>
    <property type="evidence" value="ECO:0007669"/>
    <property type="project" value="TreeGrafter"/>
</dbReference>
<dbReference type="Pfam" id="PF00400">
    <property type="entry name" value="WD40"/>
    <property type="match status" value="6"/>
</dbReference>
<dbReference type="PRINTS" id="PR00320">
    <property type="entry name" value="GPROTEINBRPT"/>
</dbReference>
<feature type="repeat" description="WD" evidence="5">
    <location>
        <begin position="103"/>
        <end position="134"/>
    </location>
</feature>
<accession>A0A4R0RTX8</accession>